<protein>
    <recommendedName>
        <fullName evidence="2">PhoD-like phosphatase metallophosphatase domain-containing protein</fullName>
    </recommendedName>
</protein>
<evidence type="ECO:0000313" key="3">
    <source>
        <dbReference type="EMBL" id="GGD59143.1"/>
    </source>
</evidence>
<sequence length="350" mass="40490">MIRLTLLFLILVFSSPPLQAAPTKILFGSCSKEDQNMPIFEAINAEQPDLFMFLGDNIYADTTDMQELAAKYQQLGNNPGIKMLRRQTPVIAIWDDHDYGENDAGREYTKKQESRKIMLDFWNEPADSVRRNREDGIYTSYTYTHGNNIVRVIMPDLRWNRPPLNSVSKEEFYQKRNIRNMGPYSPHTDPQLSMLGESQWKWLEEELKKPATVRIIASSLQLLAEFTGWESWANFPADRQRLISFIQKQQIGGVLIVSGDTHWGEVSKLDAELSYPLWEVTSSGLTEEWKQISPNRHRIGEPTHNINYGYIEIDWQQTDPLIQIGLRNVEGEQVTGQRFHLSTLSPRQSR</sequence>
<feature type="chain" id="PRO_5047044968" description="PhoD-like phosphatase metallophosphatase domain-containing protein" evidence="1">
    <location>
        <begin position="21"/>
        <end position="350"/>
    </location>
</feature>
<dbReference type="InterPro" id="IPR038607">
    <property type="entry name" value="PhoD-like_sf"/>
</dbReference>
<evidence type="ECO:0000259" key="2">
    <source>
        <dbReference type="Pfam" id="PF09423"/>
    </source>
</evidence>
<accession>A0ABQ1R992</accession>
<dbReference type="InterPro" id="IPR018946">
    <property type="entry name" value="PhoD-like_MPP"/>
</dbReference>
<dbReference type="EMBL" id="BMGJ01000004">
    <property type="protein sequence ID" value="GGD59143.1"/>
    <property type="molecule type" value="Genomic_DNA"/>
</dbReference>
<comment type="caution">
    <text evidence="3">The sequence shown here is derived from an EMBL/GenBank/DDBJ whole genome shotgun (WGS) entry which is preliminary data.</text>
</comment>
<keyword evidence="1" id="KW-0732">Signal</keyword>
<dbReference type="RefSeq" id="WP_099034705.1">
    <property type="nucleotide sequence ID" value="NZ_BMGJ01000004.1"/>
</dbReference>
<keyword evidence="4" id="KW-1185">Reference proteome</keyword>
<dbReference type="Proteomes" id="UP000614272">
    <property type="component" value="Unassembled WGS sequence"/>
</dbReference>
<dbReference type="SUPFAM" id="SSF56300">
    <property type="entry name" value="Metallo-dependent phosphatases"/>
    <property type="match status" value="1"/>
</dbReference>
<organism evidence="3 4">
    <name type="scientific">Lacimicrobium alkaliphilum</name>
    <dbReference type="NCBI Taxonomy" id="1526571"/>
    <lineage>
        <taxon>Bacteria</taxon>
        <taxon>Pseudomonadati</taxon>
        <taxon>Pseudomonadota</taxon>
        <taxon>Gammaproteobacteria</taxon>
        <taxon>Alteromonadales</taxon>
        <taxon>Alteromonadaceae</taxon>
        <taxon>Lacimicrobium</taxon>
    </lineage>
</organism>
<gene>
    <name evidence="3" type="ORF">GCM10011357_13040</name>
</gene>
<feature type="domain" description="PhoD-like phosphatase metallophosphatase" evidence="2">
    <location>
        <begin position="28"/>
        <end position="295"/>
    </location>
</feature>
<feature type="signal peptide" evidence="1">
    <location>
        <begin position="1"/>
        <end position="20"/>
    </location>
</feature>
<dbReference type="PANTHER" id="PTHR33987:SF1">
    <property type="entry name" value="CALCINEURIN-LIKE METALLO-PHOSPHOESTERASE SUPERFAMILY PROTEIN"/>
    <property type="match status" value="1"/>
</dbReference>
<dbReference type="Gene3D" id="3.60.21.70">
    <property type="entry name" value="PhoD-like phosphatase"/>
    <property type="match status" value="1"/>
</dbReference>
<dbReference type="Pfam" id="PF09423">
    <property type="entry name" value="PhoD"/>
    <property type="match status" value="1"/>
</dbReference>
<dbReference type="PANTHER" id="PTHR33987">
    <property type="entry name" value="CALCINEURIN-LIKE METALLO-PHOSPHOESTERASE SUPERFAMILY PROTEIN"/>
    <property type="match status" value="1"/>
</dbReference>
<dbReference type="InterPro" id="IPR029052">
    <property type="entry name" value="Metallo-depent_PP-like"/>
</dbReference>
<dbReference type="CDD" id="cd07389">
    <property type="entry name" value="MPP_PhoD"/>
    <property type="match status" value="1"/>
</dbReference>
<reference evidence="4" key="1">
    <citation type="journal article" date="2019" name="Int. J. Syst. Evol. Microbiol.">
        <title>The Global Catalogue of Microorganisms (GCM) 10K type strain sequencing project: providing services to taxonomists for standard genome sequencing and annotation.</title>
        <authorList>
            <consortium name="The Broad Institute Genomics Platform"/>
            <consortium name="The Broad Institute Genome Sequencing Center for Infectious Disease"/>
            <person name="Wu L."/>
            <person name="Ma J."/>
        </authorList>
    </citation>
    <scope>NUCLEOTIDE SEQUENCE [LARGE SCALE GENOMIC DNA]</scope>
    <source>
        <strain evidence="4">CGMCC 1.12923</strain>
    </source>
</reference>
<evidence type="ECO:0000313" key="4">
    <source>
        <dbReference type="Proteomes" id="UP000614272"/>
    </source>
</evidence>
<name>A0ABQ1R992_9ALTE</name>
<evidence type="ECO:0000256" key="1">
    <source>
        <dbReference type="SAM" id="SignalP"/>
    </source>
</evidence>
<proteinExistence type="predicted"/>